<protein>
    <submittedName>
        <fullName evidence="2">Uncharacterized protein</fullName>
    </submittedName>
</protein>
<keyword evidence="3" id="KW-1185">Reference proteome</keyword>
<proteinExistence type="predicted"/>
<organism evidence="2 3">
    <name type="scientific">Heracleum sosnowskyi</name>
    <dbReference type="NCBI Taxonomy" id="360622"/>
    <lineage>
        <taxon>Eukaryota</taxon>
        <taxon>Viridiplantae</taxon>
        <taxon>Streptophyta</taxon>
        <taxon>Embryophyta</taxon>
        <taxon>Tracheophyta</taxon>
        <taxon>Spermatophyta</taxon>
        <taxon>Magnoliopsida</taxon>
        <taxon>eudicotyledons</taxon>
        <taxon>Gunneridae</taxon>
        <taxon>Pentapetalae</taxon>
        <taxon>asterids</taxon>
        <taxon>campanulids</taxon>
        <taxon>Apiales</taxon>
        <taxon>Apiaceae</taxon>
        <taxon>Apioideae</taxon>
        <taxon>apioid superclade</taxon>
        <taxon>Tordylieae</taxon>
        <taxon>Tordyliinae</taxon>
        <taxon>Heracleum</taxon>
    </lineage>
</organism>
<evidence type="ECO:0000313" key="2">
    <source>
        <dbReference type="EMBL" id="KAK1369482.1"/>
    </source>
</evidence>
<feature type="region of interest" description="Disordered" evidence="1">
    <location>
        <begin position="1"/>
        <end position="21"/>
    </location>
</feature>
<accession>A0AAD8ME33</accession>
<reference evidence="2" key="1">
    <citation type="submission" date="2023-02" db="EMBL/GenBank/DDBJ databases">
        <title>Genome of toxic invasive species Heracleum sosnowskyi carries increased number of genes despite the absence of recent whole-genome duplications.</title>
        <authorList>
            <person name="Schelkunov M."/>
            <person name="Shtratnikova V."/>
            <person name="Makarenko M."/>
            <person name="Klepikova A."/>
            <person name="Omelchenko D."/>
            <person name="Novikova G."/>
            <person name="Obukhova E."/>
            <person name="Bogdanov V."/>
            <person name="Penin A."/>
            <person name="Logacheva M."/>
        </authorList>
    </citation>
    <scope>NUCLEOTIDE SEQUENCE</scope>
    <source>
        <strain evidence="2">Hsosn_3</strain>
        <tissue evidence="2">Leaf</tissue>
    </source>
</reference>
<dbReference type="AlphaFoldDB" id="A0AAD8ME33"/>
<evidence type="ECO:0000313" key="3">
    <source>
        <dbReference type="Proteomes" id="UP001237642"/>
    </source>
</evidence>
<name>A0AAD8ME33_9APIA</name>
<comment type="caution">
    <text evidence="2">The sequence shown here is derived from an EMBL/GenBank/DDBJ whole genome shotgun (WGS) entry which is preliminary data.</text>
</comment>
<gene>
    <name evidence="2" type="ORF">POM88_035574</name>
</gene>
<feature type="compositionally biased region" description="Low complexity" evidence="1">
    <location>
        <begin position="12"/>
        <end position="21"/>
    </location>
</feature>
<dbReference type="EMBL" id="JAUIZM010000008">
    <property type="protein sequence ID" value="KAK1369482.1"/>
    <property type="molecule type" value="Genomic_DNA"/>
</dbReference>
<reference evidence="2" key="2">
    <citation type="submission" date="2023-05" db="EMBL/GenBank/DDBJ databases">
        <authorList>
            <person name="Schelkunov M.I."/>
        </authorList>
    </citation>
    <scope>NUCLEOTIDE SEQUENCE</scope>
    <source>
        <strain evidence="2">Hsosn_3</strain>
        <tissue evidence="2">Leaf</tissue>
    </source>
</reference>
<evidence type="ECO:0000256" key="1">
    <source>
        <dbReference type="SAM" id="MobiDB-lite"/>
    </source>
</evidence>
<dbReference type="Proteomes" id="UP001237642">
    <property type="component" value="Unassembled WGS sequence"/>
</dbReference>
<sequence length="115" mass="12670">MTFGLWGGGSGPPSLSSTPSSWGNVTSYEKFIWQAISDSPYQSLCLKTYSKFTVIGFKRQFGGRHSASESLIDQGPYVNLADGMVSAIGMSHTQIIFQVKQKLLVYQLLKITKKI</sequence>
<feature type="compositionally biased region" description="Gly residues" evidence="1">
    <location>
        <begin position="1"/>
        <end position="11"/>
    </location>
</feature>